<evidence type="ECO:0000313" key="3">
    <source>
        <dbReference type="Proteomes" id="UP000265916"/>
    </source>
</evidence>
<sequence length="212" mass="22625">MKVLVLASNGQTGSLVAQELVALGHQVTGLGRGDNRNSFLTSYLQQDLLDLTAEQVKDFDAVVSAFGVLNPELFPMYKQVATHLTSILANSDTKLYVVGGAGSLVVDPASGARLFDTPDFPADYQGLARAHAEQLLVVRQSATNWVYVHPAADFDENGAKTGNVVIGGADFAVNKAGESYISYADYAHELASLVSANKFSRVQLSFRQGDAK</sequence>
<proteinExistence type="predicted"/>
<dbReference type="GO" id="GO:0016646">
    <property type="term" value="F:oxidoreductase activity, acting on the CH-NH group of donors, NAD or NADP as acceptor"/>
    <property type="evidence" value="ECO:0007669"/>
    <property type="project" value="TreeGrafter"/>
</dbReference>
<keyword evidence="3" id="KW-1185">Reference proteome</keyword>
<dbReference type="SUPFAM" id="SSF51735">
    <property type="entry name" value="NAD(P)-binding Rossmann-fold domains"/>
    <property type="match status" value="1"/>
</dbReference>
<dbReference type="InterPro" id="IPR036291">
    <property type="entry name" value="NAD(P)-bd_dom_sf"/>
</dbReference>
<accession>A0A3A1YM36</accession>
<dbReference type="Gene3D" id="3.40.50.720">
    <property type="entry name" value="NAD(P)-binding Rossmann-like Domain"/>
    <property type="match status" value="1"/>
</dbReference>
<dbReference type="Proteomes" id="UP000265916">
    <property type="component" value="Unassembled WGS sequence"/>
</dbReference>
<comment type="caution">
    <text evidence="2">The sequence shown here is derived from an EMBL/GenBank/DDBJ whole genome shotgun (WGS) entry which is preliminary data.</text>
</comment>
<dbReference type="AlphaFoldDB" id="A0A3A1YM36"/>
<feature type="domain" description="NAD(P)-binding" evidence="1">
    <location>
        <begin position="9"/>
        <end position="194"/>
    </location>
</feature>
<dbReference type="InterPro" id="IPR051606">
    <property type="entry name" value="Polyketide_Oxido-like"/>
</dbReference>
<reference evidence="2 3" key="1">
    <citation type="submission" date="2017-08" db="EMBL/GenBank/DDBJ databases">
        <title>Reclassification of Bisgaard taxon 37 and 44.</title>
        <authorList>
            <person name="Christensen H."/>
        </authorList>
    </citation>
    <scope>NUCLEOTIDE SEQUENCE [LARGE SCALE GENOMIC DNA]</scope>
    <source>
        <strain evidence="2 3">111</strain>
    </source>
</reference>
<dbReference type="RefSeq" id="WP_119531046.1">
    <property type="nucleotide sequence ID" value="NZ_JBHSSP010000009.1"/>
</dbReference>
<dbReference type="OrthoDB" id="7352421at2"/>
<protein>
    <recommendedName>
        <fullName evidence="1">NAD(P)-binding domain-containing protein</fullName>
    </recommendedName>
</protein>
<dbReference type="Pfam" id="PF13460">
    <property type="entry name" value="NAD_binding_10"/>
    <property type="match status" value="1"/>
</dbReference>
<gene>
    <name evidence="2" type="ORF">CKF58_03570</name>
</gene>
<dbReference type="EMBL" id="NRJG01000056">
    <property type="protein sequence ID" value="RIY38725.1"/>
    <property type="molecule type" value="Genomic_DNA"/>
</dbReference>
<organism evidence="2 3">
    <name type="scientific">Psittacicella hinzii</name>
    <dbReference type="NCBI Taxonomy" id="2028575"/>
    <lineage>
        <taxon>Bacteria</taxon>
        <taxon>Pseudomonadati</taxon>
        <taxon>Pseudomonadota</taxon>
        <taxon>Gammaproteobacteria</taxon>
        <taxon>Pasteurellales</taxon>
        <taxon>Psittacicellaceae</taxon>
        <taxon>Psittacicella</taxon>
    </lineage>
</organism>
<dbReference type="PANTHER" id="PTHR43355">
    <property type="entry name" value="FLAVIN REDUCTASE (NADPH)"/>
    <property type="match status" value="1"/>
</dbReference>
<evidence type="ECO:0000259" key="1">
    <source>
        <dbReference type="Pfam" id="PF13460"/>
    </source>
</evidence>
<dbReference type="InterPro" id="IPR016040">
    <property type="entry name" value="NAD(P)-bd_dom"/>
</dbReference>
<dbReference type="PANTHER" id="PTHR43355:SF2">
    <property type="entry name" value="FLAVIN REDUCTASE (NADPH)"/>
    <property type="match status" value="1"/>
</dbReference>
<evidence type="ECO:0000313" key="2">
    <source>
        <dbReference type="EMBL" id="RIY38725.1"/>
    </source>
</evidence>
<name>A0A3A1YM36_9GAMM</name>